<dbReference type="PANTHER" id="PTHR43004:SF19">
    <property type="entry name" value="BINDING MONOOXYGENASE, PUTATIVE (JCVI)-RELATED"/>
    <property type="match status" value="1"/>
</dbReference>
<protein>
    <recommendedName>
        <fullName evidence="4">FAD-binding domain-containing protein</fullName>
    </recommendedName>
</protein>
<dbReference type="PRINTS" id="PR00420">
    <property type="entry name" value="RNGMNOXGNASE"/>
</dbReference>
<proteinExistence type="predicted"/>
<sequence>MVQVEEGASVAESHTSALVVGGGPVGLVLSCLLSGQGVDHVLVESRPAVSRHPRARGVSARSMEIFRRLGLENAVRAAGLPAEQVSFYRGRDLVDPDYVRTGPAREPGGGGPEHTPSPGLICSQDVLEPLLLRRARELAGSRVRFGTRLLSFLDDGLGVQAVVEERATGRRYRLRADWLVGCDGASSTVRAGAGIAMEGPTGLGRYLSIRFEAPLGQVVADRVSASYFLTVPGRGGFMAVDNDRHWIYQYPLGADPGTAVDVGTAVGPGTAAGPGTAVDVADHRFLAGLVRTAAGVPDLDVTVRDTMTWRMDAQLARSYRRSRVLLAGDAAHVVPPTGGHGMNTGIGDADNLAWKLAAVTAGHAGDALLDTYEAERRPLARQVIDISTANAANRTGYRIDDELLLTAAYRSAAVVPGPQDADRPGVLDPAGCRPGCRPGERVPHVRLTTAGASDVTSTLDLTGPGPGLTLLTADEDPRWQPHAEAVRRAGIPLTLRAVRTASRREAEPGQWAYLLGAEHADTALLVRPDGHIAWRGVRPADPATLPALVRRVLAAP</sequence>
<dbReference type="Proteomes" id="UP001501721">
    <property type="component" value="Unassembled WGS sequence"/>
</dbReference>
<dbReference type="Gene3D" id="3.40.30.120">
    <property type="match status" value="1"/>
</dbReference>
<dbReference type="EMBL" id="BAAATL010000025">
    <property type="protein sequence ID" value="GAA2494686.1"/>
    <property type="molecule type" value="Genomic_DNA"/>
</dbReference>
<evidence type="ECO:0000256" key="3">
    <source>
        <dbReference type="ARBA" id="ARBA00022827"/>
    </source>
</evidence>
<dbReference type="Pfam" id="PF01494">
    <property type="entry name" value="FAD_binding_3"/>
    <property type="match status" value="1"/>
</dbReference>
<keyword evidence="3" id="KW-0274">FAD</keyword>
<dbReference type="InterPro" id="IPR036188">
    <property type="entry name" value="FAD/NAD-bd_sf"/>
</dbReference>
<dbReference type="InterPro" id="IPR050641">
    <property type="entry name" value="RIFMO-like"/>
</dbReference>
<dbReference type="InterPro" id="IPR002938">
    <property type="entry name" value="FAD-bd"/>
</dbReference>
<evidence type="ECO:0000259" key="4">
    <source>
        <dbReference type="Pfam" id="PF01494"/>
    </source>
</evidence>
<dbReference type="Gene3D" id="3.30.9.10">
    <property type="entry name" value="D-Amino Acid Oxidase, subunit A, domain 2"/>
    <property type="match status" value="1"/>
</dbReference>
<evidence type="ECO:0000313" key="6">
    <source>
        <dbReference type="Proteomes" id="UP001501721"/>
    </source>
</evidence>
<evidence type="ECO:0000313" key="5">
    <source>
        <dbReference type="EMBL" id="GAA2494686.1"/>
    </source>
</evidence>
<evidence type="ECO:0000256" key="1">
    <source>
        <dbReference type="ARBA" id="ARBA00001974"/>
    </source>
</evidence>
<dbReference type="PANTHER" id="PTHR43004">
    <property type="entry name" value="TRK SYSTEM POTASSIUM UPTAKE PROTEIN"/>
    <property type="match status" value="1"/>
</dbReference>
<keyword evidence="6" id="KW-1185">Reference proteome</keyword>
<gene>
    <name evidence="5" type="ORF">GCM10010422_47610</name>
</gene>
<evidence type="ECO:0000256" key="2">
    <source>
        <dbReference type="ARBA" id="ARBA00022630"/>
    </source>
</evidence>
<organism evidence="5 6">
    <name type="scientific">Streptomyces graminearus</name>
    <dbReference type="NCBI Taxonomy" id="284030"/>
    <lineage>
        <taxon>Bacteria</taxon>
        <taxon>Bacillati</taxon>
        <taxon>Actinomycetota</taxon>
        <taxon>Actinomycetes</taxon>
        <taxon>Kitasatosporales</taxon>
        <taxon>Streptomycetaceae</taxon>
        <taxon>Streptomyces</taxon>
    </lineage>
</organism>
<dbReference type="SUPFAM" id="SSF51905">
    <property type="entry name" value="FAD/NAD(P)-binding domain"/>
    <property type="match status" value="1"/>
</dbReference>
<keyword evidence="2" id="KW-0285">Flavoprotein</keyword>
<dbReference type="Pfam" id="PF21274">
    <property type="entry name" value="Rng_hyd_C"/>
    <property type="match status" value="1"/>
</dbReference>
<comment type="cofactor">
    <cofactor evidence="1">
        <name>FAD</name>
        <dbReference type="ChEBI" id="CHEBI:57692"/>
    </cofactor>
</comment>
<feature type="domain" description="FAD-binding" evidence="4">
    <location>
        <begin position="15"/>
        <end position="385"/>
    </location>
</feature>
<accession>A0ABP5ZBF3</accession>
<dbReference type="Gene3D" id="3.50.50.60">
    <property type="entry name" value="FAD/NAD(P)-binding domain"/>
    <property type="match status" value="1"/>
</dbReference>
<comment type="caution">
    <text evidence="5">The sequence shown here is derived from an EMBL/GenBank/DDBJ whole genome shotgun (WGS) entry which is preliminary data.</text>
</comment>
<name>A0ABP5ZBF3_9ACTN</name>
<reference evidence="6" key="1">
    <citation type="journal article" date="2019" name="Int. J. Syst. Evol. Microbiol.">
        <title>The Global Catalogue of Microorganisms (GCM) 10K type strain sequencing project: providing services to taxonomists for standard genome sequencing and annotation.</title>
        <authorList>
            <consortium name="The Broad Institute Genomics Platform"/>
            <consortium name="The Broad Institute Genome Sequencing Center for Infectious Disease"/>
            <person name="Wu L."/>
            <person name="Ma J."/>
        </authorList>
    </citation>
    <scope>NUCLEOTIDE SEQUENCE [LARGE SCALE GENOMIC DNA]</scope>
    <source>
        <strain evidence="6">JCM 6923</strain>
    </source>
</reference>